<proteinExistence type="predicted"/>
<name>A0A1I0GAY3_THASX</name>
<keyword evidence="3" id="KW-1185">Reference proteome</keyword>
<reference evidence="2 3" key="1">
    <citation type="submission" date="2016-10" db="EMBL/GenBank/DDBJ databases">
        <authorList>
            <person name="de Groot N.N."/>
        </authorList>
    </citation>
    <scope>NUCLEOTIDE SEQUENCE [LARGE SCALE GENOMIC DNA]</scope>
    <source>
        <strain evidence="2 3">DSM 19706</strain>
    </source>
</reference>
<sequence length="121" mass="13565">MARVTIRTTNYADGLPFTFLHLWSFVGTFIYISNLSATLSNVYISIIAAVFTLLSVLTVDMRFFRSFFYLMCTIGLIGHICCLSFVTIDPSLADFVLFGIAYFGVSLLLARVYFSTEKPAI</sequence>
<keyword evidence="1" id="KW-0812">Transmembrane</keyword>
<feature type="transmembrane region" description="Helical" evidence="1">
    <location>
        <begin position="66"/>
        <end position="86"/>
    </location>
</feature>
<gene>
    <name evidence="2" type="ORF">SAMN05660429_02386</name>
</gene>
<evidence type="ECO:0000313" key="3">
    <source>
        <dbReference type="Proteomes" id="UP000199308"/>
    </source>
</evidence>
<keyword evidence="1" id="KW-0472">Membrane</keyword>
<dbReference type="STRING" id="349064.SAMN05660429_02386"/>
<dbReference type="EMBL" id="FOHK01000011">
    <property type="protein sequence ID" value="SET68066.1"/>
    <property type="molecule type" value="Genomic_DNA"/>
</dbReference>
<dbReference type="AlphaFoldDB" id="A0A1I0GAY3"/>
<feature type="transmembrane region" description="Helical" evidence="1">
    <location>
        <begin position="38"/>
        <end position="59"/>
    </location>
</feature>
<feature type="transmembrane region" description="Helical" evidence="1">
    <location>
        <begin position="12"/>
        <end position="32"/>
    </location>
</feature>
<dbReference type="RefSeq" id="WP_093330706.1">
    <property type="nucleotide sequence ID" value="NZ_AP027363.1"/>
</dbReference>
<keyword evidence="1" id="KW-1133">Transmembrane helix</keyword>
<evidence type="ECO:0000313" key="2">
    <source>
        <dbReference type="EMBL" id="SET68066.1"/>
    </source>
</evidence>
<protein>
    <submittedName>
        <fullName evidence="2">Uncharacterized protein</fullName>
    </submittedName>
</protein>
<evidence type="ECO:0000256" key="1">
    <source>
        <dbReference type="SAM" id="Phobius"/>
    </source>
</evidence>
<feature type="transmembrane region" description="Helical" evidence="1">
    <location>
        <begin position="92"/>
        <end position="114"/>
    </location>
</feature>
<dbReference type="Proteomes" id="UP000199308">
    <property type="component" value="Unassembled WGS sequence"/>
</dbReference>
<accession>A0A1I0GAY3</accession>
<organism evidence="2 3">
    <name type="scientific">Thalassotalea agarivorans</name>
    <name type="common">Thalassomonas agarivorans</name>
    <dbReference type="NCBI Taxonomy" id="349064"/>
    <lineage>
        <taxon>Bacteria</taxon>
        <taxon>Pseudomonadati</taxon>
        <taxon>Pseudomonadota</taxon>
        <taxon>Gammaproteobacteria</taxon>
        <taxon>Alteromonadales</taxon>
        <taxon>Colwelliaceae</taxon>
        <taxon>Thalassotalea</taxon>
    </lineage>
</organism>